<evidence type="ECO:0000313" key="1">
    <source>
        <dbReference type="EMBL" id="BCJ91801.1"/>
    </source>
</evidence>
<protein>
    <submittedName>
        <fullName evidence="1">Uncharacterized protein</fullName>
    </submittedName>
</protein>
<organism evidence="1 2">
    <name type="scientific">Terrihabitans soli</name>
    <dbReference type="NCBI Taxonomy" id="708113"/>
    <lineage>
        <taxon>Bacteria</taxon>
        <taxon>Pseudomonadati</taxon>
        <taxon>Pseudomonadota</taxon>
        <taxon>Alphaproteobacteria</taxon>
        <taxon>Hyphomicrobiales</taxon>
        <taxon>Terrihabitans</taxon>
    </lineage>
</organism>
<evidence type="ECO:0000313" key="2">
    <source>
        <dbReference type="Proteomes" id="UP000515317"/>
    </source>
</evidence>
<dbReference type="AlphaFoldDB" id="A0A6S6QXP3"/>
<name>A0A6S6QXP3_9HYPH</name>
<sequence>MPENKPNDPRSRILRLIQDHSDENACWLWTGAMHPRVRTTMQSKGWFGKPRTVTKIPKPVISINGKPVSVVRALCPDLPRGVRIFNTCGHDRCVNLKHHTFKGTFNRRTETQTEVPYEYRSTDPEPS</sequence>
<dbReference type="EMBL" id="AP023361">
    <property type="protein sequence ID" value="BCJ91801.1"/>
    <property type="molecule type" value="Genomic_DNA"/>
</dbReference>
<reference evidence="1 2" key="1">
    <citation type="submission" date="2020-08" db="EMBL/GenBank/DDBJ databases">
        <title>Genome sequence of Rhizobiales bacterium strain IZ6.</title>
        <authorList>
            <person name="Nakai R."/>
            <person name="Naganuma T."/>
        </authorList>
    </citation>
    <scope>NUCLEOTIDE SEQUENCE [LARGE SCALE GENOMIC DNA]</scope>
    <source>
        <strain evidence="1 2">IZ6</strain>
    </source>
</reference>
<keyword evidence="2" id="KW-1185">Reference proteome</keyword>
<proteinExistence type="predicted"/>
<dbReference type="KEGG" id="tso:IZ6_25360"/>
<accession>A0A6S6QXP3</accession>
<gene>
    <name evidence="1" type="ORF">IZ6_25360</name>
</gene>
<dbReference type="Proteomes" id="UP000515317">
    <property type="component" value="Chromosome"/>
</dbReference>